<dbReference type="Proteomes" id="UP000027931">
    <property type="component" value="Unassembled WGS sequence"/>
</dbReference>
<feature type="transmembrane region" description="Helical" evidence="1">
    <location>
        <begin position="9"/>
        <end position="29"/>
    </location>
</feature>
<protein>
    <submittedName>
        <fullName evidence="2">Uncharacterized protein</fullName>
    </submittedName>
</protein>
<gene>
    <name evidence="2" type="ORF">EL26_13600</name>
</gene>
<keyword evidence="1" id="KW-0812">Transmembrane</keyword>
<keyword evidence="3" id="KW-1185">Reference proteome</keyword>
<organism evidence="2 3">
    <name type="scientific">Tumebacillus flagellatus</name>
    <dbReference type="NCBI Taxonomy" id="1157490"/>
    <lineage>
        <taxon>Bacteria</taxon>
        <taxon>Bacillati</taxon>
        <taxon>Bacillota</taxon>
        <taxon>Bacilli</taxon>
        <taxon>Bacillales</taxon>
        <taxon>Alicyclobacillaceae</taxon>
        <taxon>Tumebacillus</taxon>
    </lineage>
</organism>
<dbReference type="EMBL" id="JMIR01000018">
    <property type="protein sequence ID" value="KEO82779.1"/>
    <property type="molecule type" value="Genomic_DNA"/>
</dbReference>
<keyword evidence="1" id="KW-1133">Transmembrane helix</keyword>
<sequence>MGSTTIKMLYLSVAMILFLSALSVGYYLFTSTSKALDQTYVTTQNMDRTQTTTLKETSQSDPVLGSVVVQTIYQYEDSGIHIYVDGVDRSDPTGVGVINLKAKFNVNLVRDTQGTLTSIRYTTTS</sequence>
<dbReference type="OrthoDB" id="15327at186823"/>
<accession>A0A074LNV0</accession>
<evidence type="ECO:0000313" key="2">
    <source>
        <dbReference type="EMBL" id="KEO82779.1"/>
    </source>
</evidence>
<evidence type="ECO:0000256" key="1">
    <source>
        <dbReference type="SAM" id="Phobius"/>
    </source>
</evidence>
<comment type="caution">
    <text evidence="2">The sequence shown here is derived from an EMBL/GenBank/DDBJ whole genome shotgun (WGS) entry which is preliminary data.</text>
</comment>
<proteinExistence type="predicted"/>
<dbReference type="RefSeq" id="WP_038089415.1">
    <property type="nucleotide sequence ID" value="NZ_JMIR01000018.1"/>
</dbReference>
<dbReference type="eggNOG" id="ENOG5033BQH">
    <property type="taxonomic scope" value="Bacteria"/>
</dbReference>
<reference evidence="2 3" key="1">
    <citation type="journal article" date="2013" name="Int. J. Syst. Evol. Microbiol.">
        <title>Tumebacillus flagellatus sp. nov., an alpha-amylase/pullulanase-producing bacterium isolated from cassava wastewater.</title>
        <authorList>
            <person name="Wang Q."/>
            <person name="Xie N."/>
            <person name="Qin Y."/>
            <person name="Shen N."/>
            <person name="Zhu J."/>
            <person name="Mi H."/>
            <person name="Huang R."/>
        </authorList>
    </citation>
    <scope>NUCLEOTIDE SEQUENCE [LARGE SCALE GENOMIC DNA]</scope>
    <source>
        <strain evidence="2 3">GST4</strain>
    </source>
</reference>
<keyword evidence="1" id="KW-0472">Membrane</keyword>
<name>A0A074LNV0_9BACL</name>
<dbReference type="STRING" id="1157490.EL26_13600"/>
<evidence type="ECO:0000313" key="3">
    <source>
        <dbReference type="Proteomes" id="UP000027931"/>
    </source>
</evidence>
<dbReference type="AlphaFoldDB" id="A0A074LNV0"/>